<protein>
    <submittedName>
        <fullName evidence="1">Uncharacterized protein</fullName>
    </submittedName>
</protein>
<dbReference type="STRING" id="1265819.PGRAN_10758"/>
<dbReference type="Proteomes" id="UP000019253">
    <property type="component" value="Unassembled WGS sequence"/>
</dbReference>
<evidence type="ECO:0000313" key="1">
    <source>
        <dbReference type="EMBL" id="EUJ22869.1"/>
    </source>
</evidence>
<dbReference type="PATRIC" id="fig|1265819.5.peg.2151"/>
<evidence type="ECO:0000313" key="2">
    <source>
        <dbReference type="Proteomes" id="UP000019253"/>
    </source>
</evidence>
<sequence>MEKEYELVMQEVEFPNDSRGIFDGTILCMEFFVAKDKAAYDAESDEPMLQRQERHLVNELVQRELKLFATRMEEERDVRPLRQLDALFLVLEVEIGKLFTPEHEIEFANLGIEGFIQVYNDSDTQARHADAILAKMLGSMGEE</sequence>
<keyword evidence="2" id="KW-1185">Reference proteome</keyword>
<comment type="caution">
    <text evidence="1">The sequence shown here is derived from an EMBL/GenBank/DDBJ whole genome shotgun (WGS) entry which is preliminary data.</text>
</comment>
<reference evidence="1 2" key="1">
    <citation type="journal article" date="2014" name="Int. J. Syst. Evol. Microbiol.">
        <title>Listeria floridensis sp. nov., Listeria aquatica sp. nov., Listeria cornellensis sp. nov., Listeria riparia sp. nov. and Listeria grandensis sp. nov., from agricultural and natural environments.</title>
        <authorList>
            <person name="den Bakker H.C."/>
            <person name="Warchocki S."/>
            <person name="Wright E.M."/>
            <person name="Allred A.F."/>
            <person name="Ahlstrom C."/>
            <person name="Manuel C.S."/>
            <person name="Stasiewicz M.J."/>
            <person name="Burrell A."/>
            <person name="Roof S."/>
            <person name="Strawn L."/>
            <person name="Fortes E.D."/>
            <person name="Nightingale K.K."/>
            <person name="Kephart D."/>
            <person name="Wiedmann M."/>
        </authorList>
    </citation>
    <scope>NUCLEOTIDE SEQUENCE [LARGE SCALE GENOMIC DNA]</scope>
    <source>
        <strain evidence="2">FSL F6-971</strain>
    </source>
</reference>
<accession>W7B6F0</accession>
<organism evidence="1 2">
    <name type="scientific">Listeria grandensis FSL F6-0971</name>
    <dbReference type="NCBI Taxonomy" id="1265819"/>
    <lineage>
        <taxon>Bacteria</taxon>
        <taxon>Bacillati</taxon>
        <taxon>Bacillota</taxon>
        <taxon>Bacilli</taxon>
        <taxon>Bacillales</taxon>
        <taxon>Listeriaceae</taxon>
        <taxon>Listeria</taxon>
    </lineage>
</organism>
<proteinExistence type="predicted"/>
<name>W7B6F0_9LIST</name>
<gene>
    <name evidence="1" type="ORF">PGRAN_10758</name>
</gene>
<dbReference type="AlphaFoldDB" id="W7B6F0"/>
<dbReference type="EMBL" id="AODD01000015">
    <property type="protein sequence ID" value="EUJ22869.1"/>
    <property type="molecule type" value="Genomic_DNA"/>
</dbReference>